<proteinExistence type="predicted"/>
<keyword evidence="1" id="KW-0732">Signal</keyword>
<feature type="chain" id="PRO_5040349633" description="NodB homology domain-containing protein" evidence="1">
    <location>
        <begin position="22"/>
        <end position="463"/>
    </location>
</feature>
<dbReference type="PANTHER" id="PTHR45985:SF3">
    <property type="entry name" value="CHITIN DEACETYLASE-LIKE 4"/>
    <property type="match status" value="1"/>
</dbReference>
<feature type="signal peptide" evidence="1">
    <location>
        <begin position="1"/>
        <end position="21"/>
    </location>
</feature>
<dbReference type="Proteomes" id="UP000696485">
    <property type="component" value="Unassembled WGS sequence"/>
</dbReference>
<dbReference type="EMBL" id="JAAAUY010000319">
    <property type="protein sequence ID" value="KAF9331486.1"/>
    <property type="molecule type" value="Genomic_DNA"/>
</dbReference>
<dbReference type="AlphaFoldDB" id="A0A9P5SJR3"/>
<dbReference type="Gene3D" id="3.20.20.370">
    <property type="entry name" value="Glycoside hydrolase/deacetylase"/>
    <property type="match status" value="1"/>
</dbReference>
<comment type="caution">
    <text evidence="3">The sequence shown here is derived from an EMBL/GenBank/DDBJ whole genome shotgun (WGS) entry which is preliminary data.</text>
</comment>
<evidence type="ECO:0000256" key="1">
    <source>
        <dbReference type="SAM" id="SignalP"/>
    </source>
</evidence>
<dbReference type="SUPFAM" id="SSF88713">
    <property type="entry name" value="Glycoside hydrolase/deacetylase"/>
    <property type="match status" value="1"/>
</dbReference>
<dbReference type="PANTHER" id="PTHR45985">
    <property type="match status" value="1"/>
</dbReference>
<dbReference type="GO" id="GO:0005975">
    <property type="term" value="P:carbohydrate metabolic process"/>
    <property type="evidence" value="ECO:0007669"/>
    <property type="project" value="InterPro"/>
</dbReference>
<organism evidence="3 4">
    <name type="scientific">Podila minutissima</name>
    <dbReference type="NCBI Taxonomy" id="64525"/>
    <lineage>
        <taxon>Eukaryota</taxon>
        <taxon>Fungi</taxon>
        <taxon>Fungi incertae sedis</taxon>
        <taxon>Mucoromycota</taxon>
        <taxon>Mortierellomycotina</taxon>
        <taxon>Mortierellomycetes</taxon>
        <taxon>Mortierellales</taxon>
        <taxon>Mortierellaceae</taxon>
        <taxon>Podila</taxon>
    </lineage>
</organism>
<dbReference type="InterPro" id="IPR052740">
    <property type="entry name" value="CE4"/>
</dbReference>
<gene>
    <name evidence="3" type="ORF">BG006_005631</name>
</gene>
<sequence>MTVTRLPELFGLLSLVLAVSAIICDTTYCKPPACICPSLNPPGGILPTDAPQFVTLTFDDAIQPASYQVALELLSPRNHNGCQAKGTWFATVQYCNPALAQRWYSAGNEVAGHTFNHIGIPSEAEIVSGKLALVKYGGIPRGKLSGFRTPFLNYTKDTLSILQKDSFQYDSSATALKDDAYWPYTLDNGLANDCWKGICNEPVKLPGLWEIPMHSILDDVGTPHLMDPYLDGNATVVEAWIRNNFDRHYSGGRAPFGLYIHPVHLVNNNASMAMLKSAIAYMASHPDVYFVTNQQLLKYMANPVSKAVLDSQDYMQCLVPSIPTEICNGRDDTGVLGAKIDQGLLETCSFATAAWATCYGCPATEPTAENPTPAPRSVEGSPGFRYAAPDDCDPLYWSPTENKCYCTAETCKYIELSPALKMPVVVSHGSHGSDAAALVRPFMDVKTTLTILGLVSTVFAFVC</sequence>
<keyword evidence="4" id="KW-1185">Reference proteome</keyword>
<dbReference type="CDD" id="cd10919">
    <property type="entry name" value="CE4_CDA_like"/>
    <property type="match status" value="1"/>
</dbReference>
<dbReference type="Pfam" id="PF01522">
    <property type="entry name" value="Polysacc_deac_1"/>
    <property type="match status" value="1"/>
</dbReference>
<protein>
    <recommendedName>
        <fullName evidence="2">NodB homology domain-containing protein</fullName>
    </recommendedName>
</protein>
<evidence type="ECO:0000313" key="3">
    <source>
        <dbReference type="EMBL" id="KAF9331486.1"/>
    </source>
</evidence>
<accession>A0A9P5SJR3</accession>
<feature type="domain" description="NodB homology" evidence="2">
    <location>
        <begin position="51"/>
        <end position="167"/>
    </location>
</feature>
<dbReference type="InterPro" id="IPR002509">
    <property type="entry name" value="NODB_dom"/>
</dbReference>
<name>A0A9P5SJR3_9FUNG</name>
<evidence type="ECO:0000313" key="4">
    <source>
        <dbReference type="Proteomes" id="UP000696485"/>
    </source>
</evidence>
<dbReference type="InterPro" id="IPR011330">
    <property type="entry name" value="Glyco_hydro/deAcase_b/a-brl"/>
</dbReference>
<reference evidence="3" key="1">
    <citation type="journal article" date="2020" name="Fungal Divers.">
        <title>Resolving the Mortierellaceae phylogeny through synthesis of multi-gene phylogenetics and phylogenomics.</title>
        <authorList>
            <person name="Vandepol N."/>
            <person name="Liber J."/>
            <person name="Desiro A."/>
            <person name="Na H."/>
            <person name="Kennedy M."/>
            <person name="Barry K."/>
            <person name="Grigoriev I.V."/>
            <person name="Miller A.N."/>
            <person name="O'Donnell K."/>
            <person name="Stajich J.E."/>
            <person name="Bonito G."/>
        </authorList>
    </citation>
    <scope>NUCLEOTIDE SEQUENCE</scope>
    <source>
        <strain evidence="3">NVP1</strain>
    </source>
</reference>
<dbReference type="GO" id="GO:0016810">
    <property type="term" value="F:hydrolase activity, acting on carbon-nitrogen (but not peptide) bonds"/>
    <property type="evidence" value="ECO:0007669"/>
    <property type="project" value="InterPro"/>
</dbReference>
<evidence type="ECO:0000259" key="2">
    <source>
        <dbReference type="Pfam" id="PF01522"/>
    </source>
</evidence>